<accession>A0A0H3YF52</accession>
<dbReference type="PRINTS" id="PR00176">
    <property type="entry name" value="NANEUSMPORT"/>
</dbReference>
<keyword evidence="4 10" id="KW-0812">Transmembrane</keyword>
<evidence type="ECO:0000256" key="6">
    <source>
        <dbReference type="ARBA" id="ARBA00023136"/>
    </source>
</evidence>
<dbReference type="PROSITE" id="PS00610">
    <property type="entry name" value="NA_NEUROTRAN_SYMP_1"/>
    <property type="match status" value="1"/>
</dbReference>
<dbReference type="PANTHER" id="PTHR11616">
    <property type="entry name" value="SODIUM/CHLORIDE DEPENDENT TRANSPORTER"/>
    <property type="match status" value="1"/>
</dbReference>
<comment type="subcellular location">
    <subcellularLocation>
        <location evidence="1">Membrane</location>
        <topology evidence="1">Multi-pass membrane protein</topology>
    </subcellularLocation>
</comment>
<comment type="similarity">
    <text evidence="2 10">Belongs to the sodium:neurotransmitter symporter (SNF) (TC 2.A.22) family.</text>
</comment>
<evidence type="ECO:0000256" key="1">
    <source>
        <dbReference type="ARBA" id="ARBA00004141"/>
    </source>
</evidence>
<feature type="binding site" evidence="8">
    <location>
        <position position="378"/>
    </location>
    <ligand>
        <name>Na(+)</name>
        <dbReference type="ChEBI" id="CHEBI:29101"/>
        <label>1</label>
    </ligand>
</feature>
<feature type="transmembrane region" description="Helical" evidence="11">
    <location>
        <begin position="362"/>
        <end position="384"/>
    </location>
</feature>
<evidence type="ECO:0000256" key="10">
    <source>
        <dbReference type="RuleBase" id="RU003732"/>
    </source>
</evidence>
<feature type="transmembrane region" description="Helical" evidence="11">
    <location>
        <begin position="195"/>
        <end position="215"/>
    </location>
</feature>
<dbReference type="GO" id="GO:0005283">
    <property type="term" value="F:amino acid:sodium symporter activity"/>
    <property type="evidence" value="ECO:0007669"/>
    <property type="project" value="TreeGrafter"/>
</dbReference>
<feature type="binding site" evidence="8">
    <location>
        <position position="23"/>
    </location>
    <ligand>
        <name>Na(+)</name>
        <dbReference type="ChEBI" id="CHEBI:29101"/>
        <label>1</label>
    </ligand>
</feature>
<dbReference type="EMBL" id="KT163482">
    <property type="protein sequence ID" value="AKN21432.1"/>
    <property type="molecule type" value="mRNA"/>
</dbReference>
<feature type="disulfide bond" evidence="9">
    <location>
        <begin position="125"/>
        <end position="134"/>
    </location>
</feature>
<evidence type="ECO:0000256" key="2">
    <source>
        <dbReference type="ARBA" id="ARBA00006459"/>
    </source>
</evidence>
<evidence type="ECO:0000256" key="7">
    <source>
        <dbReference type="ARBA" id="ARBA00023180"/>
    </source>
</evidence>
<feature type="transmembrane region" description="Helical" evidence="11">
    <location>
        <begin position="227"/>
        <end position="250"/>
    </location>
</feature>
<feature type="binding site" evidence="8">
    <location>
        <position position="277"/>
    </location>
    <ligand>
        <name>Na(+)</name>
        <dbReference type="ChEBI" id="CHEBI:29101"/>
        <label>1</label>
    </ligand>
</feature>
<feature type="transmembrane region" description="Helical" evidence="11">
    <location>
        <begin position="303"/>
        <end position="324"/>
    </location>
</feature>
<keyword evidence="9" id="KW-1015">Disulfide bond</keyword>
<dbReference type="PROSITE" id="PS50267">
    <property type="entry name" value="NA_NEUROTRAN_SYMP_3"/>
    <property type="match status" value="1"/>
</dbReference>
<evidence type="ECO:0000256" key="4">
    <source>
        <dbReference type="ARBA" id="ARBA00022692"/>
    </source>
</evidence>
<dbReference type="InterPro" id="IPR037272">
    <property type="entry name" value="SNS_sf"/>
</dbReference>
<dbReference type="GO" id="GO:0005886">
    <property type="term" value="C:plasma membrane"/>
    <property type="evidence" value="ECO:0007669"/>
    <property type="project" value="TreeGrafter"/>
</dbReference>
<evidence type="ECO:0000256" key="8">
    <source>
        <dbReference type="PIRSR" id="PIRSR600175-1"/>
    </source>
</evidence>
<dbReference type="AlphaFoldDB" id="A0A0H3YF52"/>
<feature type="binding site" evidence="8">
    <location>
        <position position="379"/>
    </location>
    <ligand>
        <name>Na(+)</name>
        <dbReference type="ChEBI" id="CHEBI:29101"/>
        <label>1</label>
    </ligand>
</feature>
<evidence type="ECO:0000256" key="11">
    <source>
        <dbReference type="SAM" id="Phobius"/>
    </source>
</evidence>
<dbReference type="SUPFAM" id="SSF161070">
    <property type="entry name" value="SNF-like"/>
    <property type="match status" value="1"/>
</dbReference>
<feature type="transmembrane region" description="Helical" evidence="11">
    <location>
        <begin position="270"/>
        <end position="291"/>
    </location>
</feature>
<proteinExistence type="evidence at transcript level"/>
<feature type="transmembrane region" description="Helical" evidence="11">
    <location>
        <begin position="86"/>
        <end position="112"/>
    </location>
</feature>
<reference evidence="12" key="1">
    <citation type="journal article" date="2015" name="Elife">
        <title>Stem cells and fluid flow drive cyst formation in an invertebrate excretory organ.</title>
        <authorList>
            <person name="Thi-Kim Vu H."/>
            <person name="Rink J.C."/>
            <person name="McKinney S.A."/>
            <person name="McClain M."/>
            <person name="Lakshmanaperumal N."/>
            <person name="Alexander R."/>
            <person name="Sanchez Alvarado A."/>
        </authorList>
    </citation>
    <scope>NUCLEOTIDE SEQUENCE</scope>
</reference>
<feature type="binding site" evidence="8">
    <location>
        <position position="20"/>
    </location>
    <ligand>
        <name>Na(+)</name>
        <dbReference type="ChEBI" id="CHEBI:29101"/>
        <label>1</label>
    </ligand>
</feature>
<dbReference type="GO" id="GO:0089718">
    <property type="term" value="P:amino acid import across plasma membrane"/>
    <property type="evidence" value="ECO:0007669"/>
    <property type="project" value="TreeGrafter"/>
</dbReference>
<evidence type="ECO:0000256" key="9">
    <source>
        <dbReference type="PIRSR" id="PIRSR600175-2"/>
    </source>
</evidence>
<feature type="transmembrane region" description="Helical" evidence="11">
    <location>
        <begin position="43"/>
        <end position="65"/>
    </location>
</feature>
<gene>
    <name evidence="12" type="primary">slc6a-12</name>
</gene>
<dbReference type="OrthoDB" id="6581954at2759"/>
<keyword evidence="7" id="KW-0325">Glycoprotein</keyword>
<organism evidence="12">
    <name type="scientific">Schmidtea mediterranea</name>
    <name type="common">Freshwater planarian flatworm</name>
    <dbReference type="NCBI Taxonomy" id="79327"/>
    <lineage>
        <taxon>Eukaryota</taxon>
        <taxon>Metazoa</taxon>
        <taxon>Spiralia</taxon>
        <taxon>Lophotrochozoa</taxon>
        <taxon>Platyhelminthes</taxon>
        <taxon>Rhabditophora</taxon>
        <taxon>Seriata</taxon>
        <taxon>Tricladida</taxon>
        <taxon>Continenticola</taxon>
        <taxon>Geoplanoidea</taxon>
        <taxon>Dugesiidae</taxon>
        <taxon>Schmidtea</taxon>
    </lineage>
</organism>
<keyword evidence="8" id="KW-0915">Sodium</keyword>
<keyword evidence="6 11" id="KW-0472">Membrane</keyword>
<protein>
    <recommendedName>
        <fullName evidence="10">Transporter</fullName>
    </recommendedName>
</protein>
<keyword evidence="5 11" id="KW-1133">Transmembrane helix</keyword>
<dbReference type="InterPro" id="IPR000175">
    <property type="entry name" value="Na/ntran_symport"/>
</dbReference>
<feature type="transmembrane region" description="Helical" evidence="11">
    <location>
        <begin position="522"/>
        <end position="545"/>
    </location>
</feature>
<feature type="transmembrane region" description="Helical" evidence="11">
    <location>
        <begin position="405"/>
        <end position="430"/>
    </location>
</feature>
<evidence type="ECO:0000256" key="3">
    <source>
        <dbReference type="ARBA" id="ARBA00022448"/>
    </source>
</evidence>
<dbReference type="Pfam" id="PF00209">
    <property type="entry name" value="SNF"/>
    <property type="match status" value="1"/>
</dbReference>
<dbReference type="GO" id="GO:0046872">
    <property type="term" value="F:metal ion binding"/>
    <property type="evidence" value="ECO:0007669"/>
    <property type="project" value="UniProtKB-KW"/>
</dbReference>
<feature type="transmembrane region" description="Helical" evidence="11">
    <location>
        <begin position="436"/>
        <end position="459"/>
    </location>
</feature>
<feature type="binding site" evidence="8">
    <location>
        <position position="375"/>
    </location>
    <ligand>
        <name>Na(+)</name>
        <dbReference type="ChEBI" id="CHEBI:29101"/>
        <label>1</label>
    </ligand>
</feature>
<name>A0A0H3YF52_SCHMD</name>
<keyword evidence="10" id="KW-0769">Symport</keyword>
<keyword evidence="8" id="KW-0479">Metal-binding</keyword>
<keyword evidence="3 10" id="KW-0813">Transport</keyword>
<dbReference type="PANTHER" id="PTHR11616:SF321">
    <property type="entry name" value="SODIUM-DEPENDENT NUTRIENT AMINO ACID TRANSPORTER 1-RELATED"/>
    <property type="match status" value="1"/>
</dbReference>
<evidence type="ECO:0000256" key="5">
    <source>
        <dbReference type="ARBA" id="ARBA00022989"/>
    </source>
</evidence>
<evidence type="ECO:0000313" key="12">
    <source>
        <dbReference type="EMBL" id="AKN21432.1"/>
    </source>
</evidence>
<sequence>MSQERAMWSNKIEFVLSTIGYSVGVGNIWRFPYLCMENGGGAFLIPYFFFLFICGAPMFLAEVSIGQFTGLSPTGIWNFAPIFTGLGWSMVCISGLLSLYYNVVVAWVLYYLGMSFNWVLPWSKCGNYWNTEYCYSYNDIVKSNLTFVQFIDLKNITLDSFNSSIRWRSSAEEFYLYNTLNITKSINELGGFNNHILICFIVAWILTYVCLINSVKSVGKVVYFTALAPYVLLTVIIIQGSILPGSWLGIKFYLVPQWKTLLSMKVWTTAATQIFYSLGPAWGGLISMASFNKFNENIVRTSTMIPIICCMSSFYGSFAIFSIIGHMAYITNITDITQVIESGPGLAFVAYPQAMALLPGGAIWSVLFFLTLLTLGMDSMFATYETLIQGIADECQKIKGKIRHIYTASVTLLMILVGLPLTTRAGAYIFQIVDWYSTPIAVIIIALFESFALAFFYNYKKLITHIEIMQSQVSKPVRYWLTSCMCCLTPISLLIVFINIIINFEQPVFDKNKHYPKWSINFGWSLAILMIVPMPVMAIYILIMYKGNWRKVFRANSTFKKMELLRSNTTISATLDIEKNSLV</sequence>
<feature type="transmembrane region" description="Helical" evidence="11">
    <location>
        <begin position="479"/>
        <end position="502"/>
    </location>
</feature>
<feature type="binding site" evidence="8">
    <location>
        <position position="27"/>
    </location>
    <ligand>
        <name>Na(+)</name>
        <dbReference type="ChEBI" id="CHEBI:29101"/>
        <label>1</label>
    </ligand>
</feature>